<name>A0A841CAA0_9LACT</name>
<dbReference type="InterPro" id="IPR010368">
    <property type="entry name" value="Com_YlbF"/>
</dbReference>
<accession>A0A841CAA0</accession>
<organism evidence="1 2">
    <name type="scientific">Lactovum miscens</name>
    <dbReference type="NCBI Taxonomy" id="190387"/>
    <lineage>
        <taxon>Bacteria</taxon>
        <taxon>Bacillati</taxon>
        <taxon>Bacillota</taxon>
        <taxon>Bacilli</taxon>
        <taxon>Lactobacillales</taxon>
        <taxon>Streptococcaceae</taxon>
        <taxon>Lactovum</taxon>
    </lineage>
</organism>
<dbReference type="AlphaFoldDB" id="A0A841CAA0"/>
<dbReference type="Gene3D" id="1.20.1500.10">
    <property type="entry name" value="YheA/YmcA-like"/>
    <property type="match status" value="1"/>
</dbReference>
<dbReference type="InterPro" id="IPR023378">
    <property type="entry name" value="YheA/YmcA-like_dom_sf"/>
</dbReference>
<keyword evidence="2" id="KW-1185">Reference proteome</keyword>
<dbReference type="EMBL" id="JACHHV010000014">
    <property type="protein sequence ID" value="MBB5888110.1"/>
    <property type="molecule type" value="Genomic_DNA"/>
</dbReference>
<proteinExistence type="predicted"/>
<gene>
    <name evidence="1" type="ORF">HNQ37_001001</name>
</gene>
<comment type="caution">
    <text evidence="1">The sequence shown here is derived from an EMBL/GenBank/DDBJ whole genome shotgun (WGS) entry which is preliminary data.</text>
</comment>
<dbReference type="SUPFAM" id="SSF158622">
    <property type="entry name" value="YheA/YmcA-like"/>
    <property type="match status" value="1"/>
</dbReference>
<evidence type="ECO:0000313" key="2">
    <source>
        <dbReference type="Proteomes" id="UP000562464"/>
    </source>
</evidence>
<dbReference type="Proteomes" id="UP000562464">
    <property type="component" value="Unassembled WGS sequence"/>
</dbReference>
<dbReference type="Pfam" id="PF06133">
    <property type="entry name" value="Com_YlbF"/>
    <property type="match status" value="1"/>
</dbReference>
<sequence>MLHLDEKLLAIDDEIEKLVDNILKTKQAQAYCQAREEFLSDFDLQADLQTLNENLNFIDSRTEFKDLKKRINMNPKVYAFRLAENDLQEILSGETSVIVSSVSEHINIDENLPLKGGHHHHRRN</sequence>
<protein>
    <submittedName>
        <fullName evidence="1">Cell fate (Sporulation/competence/biofilm development) regulator YlbF (YheA/YmcA/DUF963 family)</fullName>
    </submittedName>
</protein>
<dbReference type="RefSeq" id="WP_183539854.1">
    <property type="nucleotide sequence ID" value="NZ_DASWOY010000021.1"/>
</dbReference>
<reference evidence="1 2" key="1">
    <citation type="submission" date="2020-08" db="EMBL/GenBank/DDBJ databases">
        <title>Genomic Encyclopedia of Type Strains, Phase IV (KMG-IV): sequencing the most valuable type-strain genomes for metagenomic binning, comparative biology and taxonomic classification.</title>
        <authorList>
            <person name="Goeker M."/>
        </authorList>
    </citation>
    <scope>NUCLEOTIDE SEQUENCE [LARGE SCALE GENOMIC DNA]</scope>
    <source>
        <strain evidence="1 2">DSM 14925</strain>
    </source>
</reference>
<evidence type="ECO:0000313" key="1">
    <source>
        <dbReference type="EMBL" id="MBB5888110.1"/>
    </source>
</evidence>